<dbReference type="Gene3D" id="2.60.120.200">
    <property type="match status" value="1"/>
</dbReference>
<dbReference type="SUPFAM" id="SSF49899">
    <property type="entry name" value="Concanavalin A-like lectins/glucanases"/>
    <property type="match status" value="1"/>
</dbReference>
<comment type="caution">
    <text evidence="4">The sequence shown here is derived from an EMBL/GenBank/DDBJ whole genome shotgun (WGS) entry which is preliminary data.</text>
</comment>
<proteinExistence type="predicted"/>
<dbReference type="InterPro" id="IPR013320">
    <property type="entry name" value="ConA-like_dom_sf"/>
</dbReference>
<accession>A0A2M7R5C3</accession>
<dbReference type="AlphaFoldDB" id="A0A2M7R5C3"/>
<gene>
    <name evidence="4" type="ORF">COY73_03495</name>
</gene>
<organism evidence="4 5">
    <name type="scientific">Candidatus Nealsonbacteria bacterium CG_4_10_14_0_8_um_filter_37_14</name>
    <dbReference type="NCBI Taxonomy" id="1974684"/>
    <lineage>
        <taxon>Bacteria</taxon>
        <taxon>Candidatus Nealsoniibacteriota</taxon>
    </lineage>
</organism>
<dbReference type="SMART" id="SM00560">
    <property type="entry name" value="LamGL"/>
    <property type="match status" value="1"/>
</dbReference>
<name>A0A2M7R5C3_9BACT</name>
<keyword evidence="2" id="KW-1015">Disulfide bond</keyword>
<protein>
    <recommendedName>
        <fullName evidence="3">LamG-like jellyroll fold domain-containing protein</fullName>
    </recommendedName>
</protein>
<evidence type="ECO:0000256" key="2">
    <source>
        <dbReference type="ARBA" id="ARBA00023157"/>
    </source>
</evidence>
<evidence type="ECO:0000313" key="5">
    <source>
        <dbReference type="Proteomes" id="UP000230767"/>
    </source>
</evidence>
<evidence type="ECO:0000256" key="1">
    <source>
        <dbReference type="ARBA" id="ARBA00022729"/>
    </source>
</evidence>
<dbReference type="EMBL" id="PFLW01000086">
    <property type="protein sequence ID" value="PIY88510.1"/>
    <property type="molecule type" value="Genomic_DNA"/>
</dbReference>
<dbReference type="InterPro" id="IPR006558">
    <property type="entry name" value="LamG-like"/>
</dbReference>
<dbReference type="Pfam" id="PF13385">
    <property type="entry name" value="Laminin_G_3"/>
    <property type="match status" value="1"/>
</dbReference>
<keyword evidence="1" id="KW-0732">Signal</keyword>
<dbReference type="Proteomes" id="UP000230767">
    <property type="component" value="Unassembled WGS sequence"/>
</dbReference>
<evidence type="ECO:0000313" key="4">
    <source>
        <dbReference type="EMBL" id="PIY88510.1"/>
    </source>
</evidence>
<reference evidence="5" key="1">
    <citation type="submission" date="2017-09" db="EMBL/GenBank/DDBJ databases">
        <title>Depth-based differentiation of microbial function through sediment-hosted aquifers and enrichment of novel symbionts in the deep terrestrial subsurface.</title>
        <authorList>
            <person name="Probst A.J."/>
            <person name="Ladd B."/>
            <person name="Jarett J.K."/>
            <person name="Geller-Mcgrath D.E."/>
            <person name="Sieber C.M.K."/>
            <person name="Emerson J.B."/>
            <person name="Anantharaman K."/>
            <person name="Thomas B.C."/>
            <person name="Malmstrom R."/>
            <person name="Stieglmeier M."/>
            <person name="Klingl A."/>
            <person name="Woyke T."/>
            <person name="Ryan C.M."/>
            <person name="Banfield J.F."/>
        </authorList>
    </citation>
    <scope>NUCLEOTIDE SEQUENCE [LARGE SCALE GENOMIC DNA]</scope>
</reference>
<feature type="non-terminal residue" evidence="4">
    <location>
        <position position="1"/>
    </location>
</feature>
<feature type="domain" description="LamG-like jellyroll fold" evidence="3">
    <location>
        <begin position="48"/>
        <end position="188"/>
    </location>
</feature>
<sequence>TNDGTFSVGTSGSTTVSEAWEDSPYGKALSFDGVDDRVSFVAKVIPLGAKSIEFWFQPKRVNANQMILDNGWNEDTTKYGTNVLFNNGNAIVFTNSKGTSGEWNFRIGSSVLSIDTWYHIVATWDGTTNSGKVKIYINGVVNNTGTAKAAETTESTSNLNIGRSANGVNYNKMVIDDVRIYNRDLTADEVSHLYAAGPHIRAEENPSYSFQEGTWKMFLNTCDTHSPDEECEHCEEGGTRLPLPEWKEIAPY</sequence>
<evidence type="ECO:0000259" key="3">
    <source>
        <dbReference type="SMART" id="SM00560"/>
    </source>
</evidence>